<evidence type="ECO:0000256" key="2">
    <source>
        <dbReference type="SAM" id="MobiDB-lite"/>
    </source>
</evidence>
<dbReference type="EMBL" id="QLNI01000028">
    <property type="protein sequence ID" value="RAM01328.1"/>
    <property type="molecule type" value="Genomic_DNA"/>
</dbReference>
<reference evidence="3 6" key="2">
    <citation type="submission" date="2019-02" db="EMBL/GenBank/DDBJ databases">
        <title>Complete genome sequence of Desulfobacter hydrogenophilus AcRS1.</title>
        <authorList>
            <person name="Marietou A."/>
            <person name="Lund M.B."/>
            <person name="Marshall I.P.G."/>
            <person name="Schreiber L."/>
            <person name="Jorgensen B."/>
        </authorList>
    </citation>
    <scope>NUCLEOTIDE SEQUENCE [LARGE SCALE GENOMIC DNA]</scope>
    <source>
        <strain evidence="3 6">AcRS1</strain>
    </source>
</reference>
<feature type="coiled-coil region" evidence="1">
    <location>
        <begin position="252"/>
        <end position="367"/>
    </location>
</feature>
<dbReference type="Proteomes" id="UP000248798">
    <property type="component" value="Unassembled WGS sequence"/>
</dbReference>
<evidence type="ECO:0000256" key="1">
    <source>
        <dbReference type="SAM" id="Coils"/>
    </source>
</evidence>
<keyword evidence="4" id="KW-0413">Isomerase</keyword>
<gene>
    <name evidence="4" type="ORF">DO021_13985</name>
    <name evidence="3" type="ORF">EYB58_19015</name>
</gene>
<evidence type="ECO:0000313" key="3">
    <source>
        <dbReference type="EMBL" id="QBH14820.1"/>
    </source>
</evidence>
<name>A0A328F9P6_9BACT</name>
<keyword evidence="1" id="KW-0175">Coiled coil</keyword>
<proteinExistence type="predicted"/>
<feature type="compositionally biased region" description="Basic residues" evidence="2">
    <location>
        <begin position="472"/>
        <end position="485"/>
    </location>
</feature>
<feature type="region of interest" description="Disordered" evidence="2">
    <location>
        <begin position="465"/>
        <end position="485"/>
    </location>
</feature>
<evidence type="ECO:0000313" key="5">
    <source>
        <dbReference type="Proteomes" id="UP000248798"/>
    </source>
</evidence>
<dbReference type="Proteomes" id="UP000293902">
    <property type="component" value="Chromosome"/>
</dbReference>
<dbReference type="OrthoDB" id="5413277at2"/>
<dbReference type="InterPro" id="IPR023405">
    <property type="entry name" value="Topo_IA_core_domain"/>
</dbReference>
<protein>
    <submittedName>
        <fullName evidence="4">DNA topoisomerase I</fullName>
    </submittedName>
</protein>
<keyword evidence="6" id="KW-1185">Reference proteome</keyword>
<dbReference type="GO" id="GO:0016853">
    <property type="term" value="F:isomerase activity"/>
    <property type="evidence" value="ECO:0007669"/>
    <property type="project" value="UniProtKB-KW"/>
</dbReference>
<evidence type="ECO:0000313" key="4">
    <source>
        <dbReference type="EMBL" id="RAM01328.1"/>
    </source>
</evidence>
<dbReference type="EMBL" id="CP036313">
    <property type="protein sequence ID" value="QBH14820.1"/>
    <property type="molecule type" value="Genomic_DNA"/>
</dbReference>
<sequence length="485" mass="55093">MDMPEGSTTKRESVRKQLDEILAKEITAFIDIDSNMALMSFNLATISCLVISVDREREIKEYPDSPPERFTRKSFTSELVDIGLDQDDYLDHAISTVLGSGYITTLSNGEFKAEMPAFMMVGFLDSMFPGMQGLNLIAFILQINDEVNSGRKSLDLAKRSFETTLKTRGVSVTKDRAQERVTEMVKGVNKSVTVQSKQISARLKREKLNKLSLLMKFRKQRTDGYQEKVKIKNLFDKEPSPEEIEAEKQKARDAEEASLKAAELASKLAEKENRIKEAEAAAQTLAEKLKVIEEKEIVAEEARTKALEAQEKAEALAAREQEIAEKESRLLALEEEIKRREEEEAKKEDEAKELAEKQVKKARAEDDIESRIADFEQTLAMPCPLCRDGRIEEKTTDKGKIFYSCTQKDCRFVSWDKPYHFECPLCKNPYLIEYVTPAGTPGLKCPRASCTYSQNNLLAPVQHMAATAQTPPKKKKLVRRVKRRR</sequence>
<evidence type="ECO:0000313" key="6">
    <source>
        <dbReference type="Proteomes" id="UP000293902"/>
    </source>
</evidence>
<dbReference type="SUPFAM" id="SSF56712">
    <property type="entry name" value="Prokaryotic type I DNA topoisomerase"/>
    <property type="match status" value="1"/>
</dbReference>
<dbReference type="AlphaFoldDB" id="A0A328F9P6"/>
<accession>A0A328F9P6</accession>
<organism evidence="4 5">
    <name type="scientific">Desulfobacter hydrogenophilus</name>
    <dbReference type="NCBI Taxonomy" id="2291"/>
    <lineage>
        <taxon>Bacteria</taxon>
        <taxon>Pseudomonadati</taxon>
        <taxon>Thermodesulfobacteriota</taxon>
        <taxon>Desulfobacteria</taxon>
        <taxon>Desulfobacterales</taxon>
        <taxon>Desulfobacteraceae</taxon>
        <taxon>Desulfobacter</taxon>
    </lineage>
</organism>
<reference evidence="4 5" key="1">
    <citation type="submission" date="2018-06" db="EMBL/GenBank/DDBJ databases">
        <title>Complete Genome Sequence of Desulfobacter hydrogenophilus (DSM3380).</title>
        <authorList>
            <person name="Marietou A."/>
            <person name="Schreiber L."/>
            <person name="Marshall I."/>
            <person name="Jorgensen B."/>
        </authorList>
    </citation>
    <scope>NUCLEOTIDE SEQUENCE [LARGE SCALE GENOMIC DNA]</scope>
    <source>
        <strain evidence="4 5">DSM 3380</strain>
    </source>
</reference>